<comment type="caution">
    <text evidence="1">The sequence shown here is derived from an EMBL/GenBank/DDBJ whole genome shotgun (WGS) entry which is preliminary data.</text>
</comment>
<sequence>MTRTRRLSVVFCDDIRVEVGGKHSYIGVYGTTIDSREFPLKFASFAVAITIEMPVSDPLTSLEVEFEIVSDDGATTLIGKSPVDLSGLNAEAAHASGMEFVAQNVMATFGGITFQQPSTFRVAVRMDDGVAHTRQIRIRQVDGVG</sequence>
<organism evidence="1 2">
    <name type="scientific">Lysobacter korlensis</name>
    <dbReference type="NCBI Taxonomy" id="553636"/>
    <lineage>
        <taxon>Bacteria</taxon>
        <taxon>Pseudomonadati</taxon>
        <taxon>Pseudomonadota</taxon>
        <taxon>Gammaproteobacteria</taxon>
        <taxon>Lysobacterales</taxon>
        <taxon>Lysobacteraceae</taxon>
        <taxon>Lysobacter</taxon>
    </lineage>
</organism>
<reference evidence="1 2" key="1">
    <citation type="submission" date="2024-09" db="EMBL/GenBank/DDBJ databases">
        <authorList>
            <person name="Sun Q."/>
            <person name="Mori K."/>
        </authorList>
    </citation>
    <scope>NUCLEOTIDE SEQUENCE [LARGE SCALE GENOMIC DNA]</scope>
    <source>
        <strain evidence="1 2">KCTC 23076</strain>
    </source>
</reference>
<name>A0ABV6RL22_9GAMM</name>
<accession>A0ABV6RL22</accession>
<dbReference type="Pfam" id="PF22091">
    <property type="entry name" value="DUF6941"/>
    <property type="match status" value="1"/>
</dbReference>
<protein>
    <submittedName>
        <fullName evidence="1">DUF6941 family protein</fullName>
    </submittedName>
</protein>
<keyword evidence="2" id="KW-1185">Reference proteome</keyword>
<dbReference type="EMBL" id="JBHLTG010000001">
    <property type="protein sequence ID" value="MFC0677491.1"/>
    <property type="molecule type" value="Genomic_DNA"/>
</dbReference>
<proteinExistence type="predicted"/>
<evidence type="ECO:0000313" key="1">
    <source>
        <dbReference type="EMBL" id="MFC0677491.1"/>
    </source>
</evidence>
<gene>
    <name evidence="1" type="ORF">ACFFGH_06460</name>
</gene>
<dbReference type="Proteomes" id="UP001589896">
    <property type="component" value="Unassembled WGS sequence"/>
</dbReference>
<dbReference type="InterPro" id="IPR054221">
    <property type="entry name" value="DUF6941"/>
</dbReference>
<dbReference type="RefSeq" id="WP_386666054.1">
    <property type="nucleotide sequence ID" value="NZ_JBHLTG010000001.1"/>
</dbReference>
<evidence type="ECO:0000313" key="2">
    <source>
        <dbReference type="Proteomes" id="UP001589896"/>
    </source>
</evidence>